<evidence type="ECO:0000313" key="3">
    <source>
        <dbReference type="Proteomes" id="UP001595821"/>
    </source>
</evidence>
<comment type="caution">
    <text evidence="2">The sequence shown here is derived from an EMBL/GenBank/DDBJ whole genome shotgun (WGS) entry which is preliminary data.</text>
</comment>
<dbReference type="Proteomes" id="UP001595821">
    <property type="component" value="Unassembled WGS sequence"/>
</dbReference>
<accession>A0ABD5P350</accession>
<dbReference type="EMBL" id="JBHSDJ010000127">
    <property type="protein sequence ID" value="MFC4248732.1"/>
    <property type="molecule type" value="Genomic_DNA"/>
</dbReference>
<name>A0ABD5P350_9EURY</name>
<gene>
    <name evidence="2" type="ORF">ACFOZ7_17665</name>
</gene>
<dbReference type="RefSeq" id="WP_246976404.1">
    <property type="nucleotide sequence ID" value="NZ_CP095398.1"/>
</dbReference>
<feature type="region of interest" description="Disordered" evidence="1">
    <location>
        <begin position="135"/>
        <end position="192"/>
    </location>
</feature>
<protein>
    <submittedName>
        <fullName evidence="2">Uncharacterized protein</fullName>
    </submittedName>
</protein>
<feature type="compositionally biased region" description="Polar residues" evidence="1">
    <location>
        <begin position="144"/>
        <end position="161"/>
    </location>
</feature>
<evidence type="ECO:0000313" key="2">
    <source>
        <dbReference type="EMBL" id="MFC4248732.1"/>
    </source>
</evidence>
<sequence>MIDHLQPAVGTACAVASVGNTAIDQNHHPTMTNNQELHDHEWVESAWKERLRRAGIDESTARKLAAWYQSDPALTTGNASPATVRDVVEQTIDRTSLASHGVDDPGAVRQDLRRALAAGLNGRLEGPVALLSPSTARQYGVSGSDESATGTTGRRTITLDGTGTELGDPRSTRSRSAGSRVQTEPLPSDRRVSRDHLRTEVVDAVRWDLHQTVDSRPVTRADLVVAVSILTGAFGKDDVEPPVSGLVDDFERLVARGIRVEELIRAIKMVE</sequence>
<dbReference type="AlphaFoldDB" id="A0ABD5P350"/>
<evidence type="ECO:0000256" key="1">
    <source>
        <dbReference type="SAM" id="MobiDB-lite"/>
    </source>
</evidence>
<reference evidence="2 3" key="1">
    <citation type="journal article" date="2014" name="Int. J. Syst. Evol. Microbiol.">
        <title>Complete genome sequence of Corynebacterium casei LMG S-19264T (=DSM 44701T), isolated from a smear-ripened cheese.</title>
        <authorList>
            <consortium name="US DOE Joint Genome Institute (JGI-PGF)"/>
            <person name="Walter F."/>
            <person name="Albersmeier A."/>
            <person name="Kalinowski J."/>
            <person name="Ruckert C."/>
        </authorList>
    </citation>
    <scope>NUCLEOTIDE SEQUENCE [LARGE SCALE GENOMIC DNA]</scope>
    <source>
        <strain evidence="2 3">IBRC-M 10912</strain>
    </source>
</reference>
<proteinExistence type="predicted"/>
<organism evidence="2 3">
    <name type="scientific">Natribaculum luteum</name>
    <dbReference type="NCBI Taxonomy" id="1586232"/>
    <lineage>
        <taxon>Archaea</taxon>
        <taxon>Methanobacteriati</taxon>
        <taxon>Methanobacteriota</taxon>
        <taxon>Stenosarchaea group</taxon>
        <taxon>Halobacteria</taxon>
        <taxon>Halobacteriales</taxon>
        <taxon>Natrialbaceae</taxon>
        <taxon>Natribaculum</taxon>
    </lineage>
</organism>
<dbReference type="GeneID" id="71856063"/>